<gene>
    <name evidence="2" type="ORF">SAMN05216221_0219</name>
</gene>
<name>A0A1H1LM73_9PSED</name>
<proteinExistence type="predicted"/>
<dbReference type="AlphaFoldDB" id="A0A1H1LM73"/>
<organism evidence="2 3">
    <name type="scientific">Pseudomonas oryzae</name>
    <dbReference type="NCBI Taxonomy" id="1392877"/>
    <lineage>
        <taxon>Bacteria</taxon>
        <taxon>Pseudomonadati</taxon>
        <taxon>Pseudomonadota</taxon>
        <taxon>Gammaproteobacteria</taxon>
        <taxon>Pseudomonadales</taxon>
        <taxon>Pseudomonadaceae</taxon>
        <taxon>Pseudomonas</taxon>
    </lineage>
</organism>
<accession>A0A1H1LM73</accession>
<keyword evidence="3" id="KW-1185">Reference proteome</keyword>
<evidence type="ECO:0000313" key="3">
    <source>
        <dbReference type="Proteomes" id="UP000243359"/>
    </source>
</evidence>
<dbReference type="EMBL" id="LT629751">
    <property type="protein sequence ID" value="SDR75618.1"/>
    <property type="molecule type" value="Genomic_DNA"/>
</dbReference>
<reference evidence="3" key="1">
    <citation type="submission" date="2016-10" db="EMBL/GenBank/DDBJ databases">
        <authorList>
            <person name="Varghese N."/>
            <person name="Submissions S."/>
        </authorList>
    </citation>
    <scope>NUCLEOTIDE SEQUENCE [LARGE SCALE GENOMIC DNA]</scope>
    <source>
        <strain evidence="3">KCTC 32247</strain>
    </source>
</reference>
<evidence type="ECO:0000259" key="1">
    <source>
        <dbReference type="Pfam" id="PF24720"/>
    </source>
</evidence>
<dbReference type="OrthoDB" id="6717082at2"/>
<dbReference type="RefSeq" id="WP_090347214.1">
    <property type="nucleotide sequence ID" value="NZ_LT629751.1"/>
</dbReference>
<dbReference type="Pfam" id="PF24720">
    <property type="entry name" value="DUF7673"/>
    <property type="match status" value="1"/>
</dbReference>
<dbReference type="Proteomes" id="UP000243359">
    <property type="component" value="Chromosome I"/>
</dbReference>
<feature type="domain" description="DUF7673" evidence="1">
    <location>
        <begin position="57"/>
        <end position="141"/>
    </location>
</feature>
<dbReference type="InterPro" id="IPR056090">
    <property type="entry name" value="DUF7673"/>
</dbReference>
<protein>
    <recommendedName>
        <fullName evidence="1">DUF7673 domain-containing protein</fullName>
    </recommendedName>
</protein>
<evidence type="ECO:0000313" key="2">
    <source>
        <dbReference type="EMBL" id="SDR75618.1"/>
    </source>
</evidence>
<sequence length="159" mass="18387">MSDDAAVPLPIKRPANDIERARRAREEAEIEHALEARMARYERWRSEQRTMIPQAQEALARLLEAALSGTGDGQSEICRDFLLGLWSGQEHLFNLARLRRLEIEQWQDCIAVLQLHQFSLSPIHLCIKDGERIWQQLQTHQRRCDEAPEIADYTSLTAT</sequence>